<dbReference type="RefSeq" id="WP_253776237.1">
    <property type="nucleotide sequence ID" value="NZ_BAAAVE010000017.1"/>
</dbReference>
<accession>A0ABT1K9F1</accession>
<feature type="domain" description="HTH merR-type" evidence="1">
    <location>
        <begin position="12"/>
        <end position="66"/>
    </location>
</feature>
<dbReference type="InterPro" id="IPR009061">
    <property type="entry name" value="DNA-bd_dom_put_sf"/>
</dbReference>
<dbReference type="EMBL" id="JAMZEC010000001">
    <property type="protein sequence ID" value="MCP2350654.1"/>
    <property type="molecule type" value="Genomic_DNA"/>
</dbReference>
<evidence type="ECO:0000313" key="3">
    <source>
        <dbReference type="Proteomes" id="UP001320766"/>
    </source>
</evidence>
<dbReference type="Proteomes" id="UP001320766">
    <property type="component" value="Unassembled WGS sequence"/>
</dbReference>
<dbReference type="SUPFAM" id="SSF46955">
    <property type="entry name" value="Putative DNA-binding domain"/>
    <property type="match status" value="1"/>
</dbReference>
<name>A0ABT1K9F1_9ACTN</name>
<comment type="caution">
    <text evidence="2">The sequence shown here is derived from an EMBL/GenBank/DDBJ whole genome shotgun (WGS) entry which is preliminary data.</text>
</comment>
<organism evidence="2 3">
    <name type="scientific">Nonomuraea roseoviolacea subsp. carminata</name>
    <dbReference type="NCBI Taxonomy" id="160689"/>
    <lineage>
        <taxon>Bacteria</taxon>
        <taxon>Bacillati</taxon>
        <taxon>Actinomycetota</taxon>
        <taxon>Actinomycetes</taxon>
        <taxon>Streptosporangiales</taxon>
        <taxon>Streptosporangiaceae</taxon>
        <taxon>Nonomuraea</taxon>
    </lineage>
</organism>
<reference evidence="2 3" key="1">
    <citation type="submission" date="2022-06" db="EMBL/GenBank/DDBJ databases">
        <title>Sequencing the genomes of 1000 actinobacteria strains.</title>
        <authorList>
            <person name="Klenk H.-P."/>
        </authorList>
    </citation>
    <scope>NUCLEOTIDE SEQUENCE [LARGE SCALE GENOMIC DNA]</scope>
    <source>
        <strain evidence="2 3">DSM 44170</strain>
    </source>
</reference>
<sequence>MTLTLQEVLDRGLTPRTLNYWIDRGLLRPSTWGHGIRRDWPQTELQVADLMRRLVAAGLTADVAALVARAHLGGRPLIKLAPGIVIAIDTDLLQETT</sequence>
<evidence type="ECO:0000313" key="2">
    <source>
        <dbReference type="EMBL" id="MCP2350654.1"/>
    </source>
</evidence>
<keyword evidence="3" id="KW-1185">Reference proteome</keyword>
<proteinExistence type="predicted"/>
<dbReference type="InterPro" id="IPR000551">
    <property type="entry name" value="MerR-type_HTH_dom"/>
</dbReference>
<protein>
    <submittedName>
        <fullName evidence="2">DNA-binding transcriptional MerR regulator</fullName>
    </submittedName>
</protein>
<gene>
    <name evidence="2" type="ORF">HD595_006776</name>
</gene>
<evidence type="ECO:0000259" key="1">
    <source>
        <dbReference type="Pfam" id="PF13411"/>
    </source>
</evidence>
<keyword evidence="2" id="KW-0238">DNA-binding</keyword>
<dbReference type="GO" id="GO:0003677">
    <property type="term" value="F:DNA binding"/>
    <property type="evidence" value="ECO:0007669"/>
    <property type="project" value="UniProtKB-KW"/>
</dbReference>
<dbReference type="Gene3D" id="1.10.1660.10">
    <property type="match status" value="1"/>
</dbReference>
<dbReference type="Pfam" id="PF13411">
    <property type="entry name" value="MerR_1"/>
    <property type="match status" value="1"/>
</dbReference>